<organism evidence="1 2">
    <name type="scientific">Eucalyptus globulus</name>
    <name type="common">Tasmanian blue gum</name>
    <dbReference type="NCBI Taxonomy" id="34317"/>
    <lineage>
        <taxon>Eukaryota</taxon>
        <taxon>Viridiplantae</taxon>
        <taxon>Streptophyta</taxon>
        <taxon>Embryophyta</taxon>
        <taxon>Tracheophyta</taxon>
        <taxon>Spermatophyta</taxon>
        <taxon>Magnoliopsida</taxon>
        <taxon>eudicotyledons</taxon>
        <taxon>Gunneridae</taxon>
        <taxon>Pentapetalae</taxon>
        <taxon>rosids</taxon>
        <taxon>malvids</taxon>
        <taxon>Myrtales</taxon>
        <taxon>Myrtaceae</taxon>
        <taxon>Myrtoideae</taxon>
        <taxon>Eucalypteae</taxon>
        <taxon>Eucalyptus</taxon>
    </lineage>
</organism>
<dbReference type="Gene3D" id="3.80.10.10">
    <property type="entry name" value="Ribonuclease Inhibitor"/>
    <property type="match status" value="1"/>
</dbReference>
<protein>
    <submittedName>
        <fullName evidence="1">Uncharacterized protein</fullName>
    </submittedName>
</protein>
<keyword evidence="2" id="KW-1185">Reference proteome</keyword>
<dbReference type="SUPFAM" id="SSF52058">
    <property type="entry name" value="L domain-like"/>
    <property type="match status" value="1"/>
</dbReference>
<reference evidence="1 2" key="1">
    <citation type="submission" date="2024-11" db="EMBL/GenBank/DDBJ databases">
        <title>Chromosome-level genome assembly of Eucalyptus globulus Labill. provides insights into its genome evolution.</title>
        <authorList>
            <person name="Li X."/>
        </authorList>
    </citation>
    <scope>NUCLEOTIDE SEQUENCE [LARGE SCALE GENOMIC DNA]</scope>
    <source>
        <strain evidence="1">CL2024</strain>
        <tissue evidence="1">Fresh tender leaves</tissue>
    </source>
</reference>
<evidence type="ECO:0000313" key="1">
    <source>
        <dbReference type="EMBL" id="KAL3714384.1"/>
    </source>
</evidence>
<comment type="caution">
    <text evidence="1">The sequence shown here is derived from an EMBL/GenBank/DDBJ whole genome shotgun (WGS) entry which is preliminary data.</text>
</comment>
<dbReference type="Proteomes" id="UP001634007">
    <property type="component" value="Unassembled WGS sequence"/>
</dbReference>
<dbReference type="EMBL" id="JBJKBG010000011">
    <property type="protein sequence ID" value="KAL3714384.1"/>
    <property type="molecule type" value="Genomic_DNA"/>
</dbReference>
<dbReference type="InterPro" id="IPR032675">
    <property type="entry name" value="LRR_dom_sf"/>
</dbReference>
<proteinExistence type="predicted"/>
<accession>A0ABD3IHJ5</accession>
<name>A0ABD3IHJ5_EUCGL</name>
<dbReference type="AlphaFoldDB" id="A0ABD3IHJ5"/>
<evidence type="ECO:0000313" key="2">
    <source>
        <dbReference type="Proteomes" id="UP001634007"/>
    </source>
</evidence>
<sequence length="95" mass="10663">MVLYDVAELPELIGKLENIVFMRPNKFEELESLPPLPLSLVEVNIADCMTTETVSDLSELENLEELNMVNCEKAGDVPGLQSLKSLRRLYLTGCH</sequence>
<gene>
    <name evidence="1" type="ORF">ACJRO7_006329</name>
</gene>